<evidence type="ECO:0000256" key="1">
    <source>
        <dbReference type="ARBA" id="ARBA00023015"/>
    </source>
</evidence>
<dbReference type="InterPro" id="IPR012712">
    <property type="entry name" value="HpaR/FarR"/>
</dbReference>
<dbReference type="PANTHER" id="PTHR42756">
    <property type="entry name" value="TRANSCRIPTIONAL REGULATOR, MARR"/>
    <property type="match status" value="1"/>
</dbReference>
<dbReference type="Proteomes" id="UP000028006">
    <property type="component" value="Unassembled WGS sequence"/>
</dbReference>
<dbReference type="SMART" id="SM00347">
    <property type="entry name" value="HTH_MARR"/>
    <property type="match status" value="1"/>
</dbReference>
<dbReference type="NCBIfam" id="TIGR02337">
    <property type="entry name" value="HpaR"/>
    <property type="match status" value="1"/>
</dbReference>
<keyword evidence="1" id="KW-0805">Transcription regulation</keyword>
<dbReference type="RefSeq" id="WP_034879385.1">
    <property type="nucleotide sequence ID" value="NZ_JOKG01000006.1"/>
</dbReference>
<accession>A0A081MZK0</accession>
<dbReference type="EMBL" id="JOKG01000006">
    <property type="protein sequence ID" value="KEQ11623.1"/>
    <property type="molecule type" value="Genomic_DNA"/>
</dbReference>
<keyword evidence="3" id="KW-0804">Transcription</keyword>
<feature type="domain" description="HTH marR-type" evidence="4">
    <location>
        <begin position="1"/>
        <end position="137"/>
    </location>
</feature>
<dbReference type="InterPro" id="IPR000835">
    <property type="entry name" value="HTH_MarR-typ"/>
</dbReference>
<keyword evidence="6" id="KW-1185">Reference proteome</keyword>
<reference evidence="5 6" key="1">
    <citation type="submission" date="2014-06" db="EMBL/GenBank/DDBJ databases">
        <title>Whole Genome Sequences of Three Symbiotic Endozoicomonas Bacteria.</title>
        <authorList>
            <person name="Neave M.J."/>
            <person name="Apprill A."/>
            <person name="Voolstra C.R."/>
        </authorList>
    </citation>
    <scope>NUCLEOTIDE SEQUENCE [LARGE SCALE GENOMIC DNA]</scope>
    <source>
        <strain evidence="5 6">LMG 24815</strain>
    </source>
</reference>
<dbReference type="PROSITE" id="PS50995">
    <property type="entry name" value="HTH_MARR_2"/>
    <property type="match status" value="1"/>
</dbReference>
<dbReference type="PANTHER" id="PTHR42756:SF1">
    <property type="entry name" value="TRANSCRIPTIONAL REPRESSOR OF EMRAB OPERON"/>
    <property type="match status" value="1"/>
</dbReference>
<dbReference type="SUPFAM" id="SSF46785">
    <property type="entry name" value="Winged helix' DNA-binding domain"/>
    <property type="match status" value="1"/>
</dbReference>
<proteinExistence type="predicted"/>
<dbReference type="InterPro" id="IPR036390">
    <property type="entry name" value="WH_DNA-bd_sf"/>
</dbReference>
<dbReference type="Pfam" id="PF01047">
    <property type="entry name" value="MarR"/>
    <property type="match status" value="1"/>
</dbReference>
<evidence type="ECO:0000313" key="5">
    <source>
        <dbReference type="EMBL" id="KEQ11623.1"/>
    </source>
</evidence>
<dbReference type="InterPro" id="IPR023187">
    <property type="entry name" value="Tscrpt_reg_MarR-type_CS"/>
</dbReference>
<gene>
    <name evidence="5" type="ORF">GZ77_24170</name>
</gene>
<keyword evidence="2" id="KW-0238">DNA-binding</keyword>
<protein>
    <submittedName>
        <fullName evidence="5">Homoprotocatechuate degradative operon repressor</fullName>
    </submittedName>
</protein>
<sequence length="141" mass="16946">MRKFDDSVSLKLLKARDGVMSFFRPLLQEHGLTEQQWRILRALYEFDELEPNQLSRKCCILAPSMTGMINRLEQKGYVVRRRPMEDQRRTLIRMTKKARDLFAELSPEVDKQYRRMRKRLSPQLVDQLIELCSEVEERMKL</sequence>
<organism evidence="5 6">
    <name type="scientific">Endozoicomonas montiporae</name>
    <dbReference type="NCBI Taxonomy" id="1027273"/>
    <lineage>
        <taxon>Bacteria</taxon>
        <taxon>Pseudomonadati</taxon>
        <taxon>Pseudomonadota</taxon>
        <taxon>Gammaproteobacteria</taxon>
        <taxon>Oceanospirillales</taxon>
        <taxon>Endozoicomonadaceae</taxon>
        <taxon>Endozoicomonas</taxon>
    </lineage>
</organism>
<dbReference type="PROSITE" id="PS01117">
    <property type="entry name" value="HTH_MARR_1"/>
    <property type="match status" value="1"/>
</dbReference>
<dbReference type="GO" id="GO:0003700">
    <property type="term" value="F:DNA-binding transcription factor activity"/>
    <property type="evidence" value="ECO:0007669"/>
    <property type="project" value="InterPro"/>
</dbReference>
<dbReference type="Gene3D" id="1.10.10.10">
    <property type="entry name" value="Winged helix-like DNA-binding domain superfamily/Winged helix DNA-binding domain"/>
    <property type="match status" value="1"/>
</dbReference>
<name>A0A081MZK0_9GAMM</name>
<dbReference type="GO" id="GO:0003677">
    <property type="term" value="F:DNA binding"/>
    <property type="evidence" value="ECO:0007669"/>
    <property type="project" value="UniProtKB-KW"/>
</dbReference>
<evidence type="ECO:0000256" key="3">
    <source>
        <dbReference type="ARBA" id="ARBA00023163"/>
    </source>
</evidence>
<comment type="caution">
    <text evidence="5">The sequence shown here is derived from an EMBL/GenBank/DDBJ whole genome shotgun (WGS) entry which is preliminary data.</text>
</comment>
<dbReference type="eggNOG" id="COG1846">
    <property type="taxonomic scope" value="Bacteria"/>
</dbReference>
<dbReference type="InterPro" id="IPR036388">
    <property type="entry name" value="WH-like_DNA-bd_sf"/>
</dbReference>
<evidence type="ECO:0000256" key="2">
    <source>
        <dbReference type="ARBA" id="ARBA00023125"/>
    </source>
</evidence>
<evidence type="ECO:0000313" key="6">
    <source>
        <dbReference type="Proteomes" id="UP000028006"/>
    </source>
</evidence>
<dbReference type="PRINTS" id="PR00598">
    <property type="entry name" value="HTHMARR"/>
</dbReference>
<dbReference type="GO" id="GO:0045892">
    <property type="term" value="P:negative regulation of DNA-templated transcription"/>
    <property type="evidence" value="ECO:0007669"/>
    <property type="project" value="InterPro"/>
</dbReference>
<dbReference type="AlphaFoldDB" id="A0A081MZK0"/>
<evidence type="ECO:0000259" key="4">
    <source>
        <dbReference type="PROSITE" id="PS50995"/>
    </source>
</evidence>